<evidence type="ECO:0000313" key="2">
    <source>
        <dbReference type="EMBL" id="PON47308.1"/>
    </source>
</evidence>
<dbReference type="Pfam" id="PF20167">
    <property type="entry name" value="Transposase_32"/>
    <property type="match status" value="1"/>
</dbReference>
<dbReference type="AlphaFoldDB" id="A0A2P5BEU1"/>
<comment type="caution">
    <text evidence="2">The sequence shown here is derived from an EMBL/GenBank/DDBJ whole genome shotgun (WGS) entry which is preliminary data.</text>
</comment>
<gene>
    <name evidence="2" type="ORF">TorRG33x02_323690</name>
</gene>
<accession>A0A2P5BEU1</accession>
<name>A0A2P5BEU1_TREOI</name>
<dbReference type="InParanoid" id="A0A2P5BEU1"/>
<keyword evidence="3" id="KW-1185">Reference proteome</keyword>
<proteinExistence type="predicted"/>
<evidence type="ECO:0000259" key="1">
    <source>
        <dbReference type="Pfam" id="PF20167"/>
    </source>
</evidence>
<dbReference type="InterPro" id="IPR046796">
    <property type="entry name" value="Transposase_32_dom"/>
</dbReference>
<evidence type="ECO:0000313" key="3">
    <source>
        <dbReference type="Proteomes" id="UP000237000"/>
    </source>
</evidence>
<dbReference type="EMBL" id="JXTC01000537">
    <property type="protein sequence ID" value="PON47308.1"/>
    <property type="molecule type" value="Genomic_DNA"/>
</dbReference>
<reference evidence="3" key="1">
    <citation type="submission" date="2016-06" db="EMBL/GenBank/DDBJ databases">
        <title>Parallel loss of symbiosis genes in relatives of nitrogen-fixing non-legume Parasponia.</title>
        <authorList>
            <person name="Van Velzen R."/>
            <person name="Holmer R."/>
            <person name="Bu F."/>
            <person name="Rutten L."/>
            <person name="Van Zeijl A."/>
            <person name="Liu W."/>
            <person name="Santuari L."/>
            <person name="Cao Q."/>
            <person name="Sharma T."/>
            <person name="Shen D."/>
            <person name="Roswanjaya Y."/>
            <person name="Wardhani T."/>
            <person name="Kalhor M.S."/>
            <person name="Jansen J."/>
            <person name="Van den Hoogen J."/>
            <person name="Gungor B."/>
            <person name="Hartog M."/>
            <person name="Hontelez J."/>
            <person name="Verver J."/>
            <person name="Yang W.-C."/>
            <person name="Schijlen E."/>
            <person name="Repin R."/>
            <person name="Schilthuizen M."/>
            <person name="Schranz E."/>
            <person name="Heidstra R."/>
            <person name="Miyata K."/>
            <person name="Fedorova E."/>
            <person name="Kohlen W."/>
            <person name="Bisseling T."/>
            <person name="Smit S."/>
            <person name="Geurts R."/>
        </authorList>
    </citation>
    <scope>NUCLEOTIDE SEQUENCE [LARGE SCALE GENOMIC DNA]</scope>
    <source>
        <strain evidence="3">cv. RG33-2</strain>
    </source>
</reference>
<protein>
    <recommendedName>
        <fullName evidence="1">Putative plant transposon protein domain-containing protein</fullName>
    </recommendedName>
</protein>
<feature type="domain" description="Putative plant transposon protein" evidence="1">
    <location>
        <begin position="82"/>
        <end position="233"/>
    </location>
</feature>
<dbReference type="Proteomes" id="UP000237000">
    <property type="component" value="Unassembled WGS sequence"/>
</dbReference>
<sequence>MLGGVFLLQRTSCATFWENFKAFNIGQMAPKRKATVASPSFDQDRFVSLDASKRFGYKRAVIPKKGFDMGKDSFPDIVAEIKRRKWETLYEQTNAGIRVIVQKFYANAAEHRSCITKVHAQNVSFTRIAINSCFKLPNIDKDELATLENAPDYDDVLKVLCTPGTDWIWHKEELKCLKTQTMSVSTKAWSYFLNAHLMPVSHHRDIMSDQAVLLYAIIKGLSIDVGRVIRYSI</sequence>
<dbReference type="OrthoDB" id="1436833at2759"/>
<organism evidence="2 3">
    <name type="scientific">Trema orientale</name>
    <name type="common">Charcoal tree</name>
    <name type="synonym">Celtis orientalis</name>
    <dbReference type="NCBI Taxonomy" id="63057"/>
    <lineage>
        <taxon>Eukaryota</taxon>
        <taxon>Viridiplantae</taxon>
        <taxon>Streptophyta</taxon>
        <taxon>Embryophyta</taxon>
        <taxon>Tracheophyta</taxon>
        <taxon>Spermatophyta</taxon>
        <taxon>Magnoliopsida</taxon>
        <taxon>eudicotyledons</taxon>
        <taxon>Gunneridae</taxon>
        <taxon>Pentapetalae</taxon>
        <taxon>rosids</taxon>
        <taxon>fabids</taxon>
        <taxon>Rosales</taxon>
        <taxon>Cannabaceae</taxon>
        <taxon>Trema</taxon>
    </lineage>
</organism>